<dbReference type="PANTHER" id="PTHR10039:SF17">
    <property type="entry name" value="FUNGAL STAND N-TERMINAL GOODBYE DOMAIN-CONTAINING PROTEIN-RELATED"/>
    <property type="match status" value="1"/>
</dbReference>
<organism evidence="5 6">
    <name type="scientific">Verticillium longisporum</name>
    <name type="common">Verticillium dahliae var. longisporum</name>
    <dbReference type="NCBI Taxonomy" id="100787"/>
    <lineage>
        <taxon>Eukaryota</taxon>
        <taxon>Fungi</taxon>
        <taxon>Dikarya</taxon>
        <taxon>Ascomycota</taxon>
        <taxon>Pezizomycotina</taxon>
        <taxon>Sordariomycetes</taxon>
        <taxon>Hypocreomycetidae</taxon>
        <taxon>Glomerellales</taxon>
        <taxon>Plectosphaerellaceae</taxon>
        <taxon>Verticillium</taxon>
    </lineage>
</organism>
<evidence type="ECO:0000259" key="4">
    <source>
        <dbReference type="Pfam" id="PF24883"/>
    </source>
</evidence>
<gene>
    <name evidence="5" type="ORF">HYQ45_013161</name>
</gene>
<proteinExistence type="predicted"/>
<dbReference type="Proteomes" id="UP000689129">
    <property type="component" value="Unassembled WGS sequence"/>
</dbReference>
<feature type="domain" description="Fungal STAND N-terminal Goodbye" evidence="3">
    <location>
        <begin position="26"/>
        <end position="145"/>
    </location>
</feature>
<dbReference type="PANTHER" id="PTHR10039">
    <property type="entry name" value="AMELOGENIN"/>
    <property type="match status" value="1"/>
</dbReference>
<dbReference type="OrthoDB" id="448455at2759"/>
<dbReference type="Pfam" id="PF17109">
    <property type="entry name" value="Goodbye"/>
    <property type="match status" value="1"/>
</dbReference>
<name>A0A8I2ZD23_VERLO</name>
<dbReference type="InterPro" id="IPR031350">
    <property type="entry name" value="Goodbye_dom"/>
</dbReference>
<protein>
    <recommendedName>
        <fullName evidence="7">Fungal STAND N-terminal Goodbye domain-containing protein</fullName>
    </recommendedName>
</protein>
<dbReference type="EMBL" id="JAEMWZ010000314">
    <property type="protein sequence ID" value="KAG7125480.1"/>
    <property type="molecule type" value="Genomic_DNA"/>
</dbReference>
<evidence type="ECO:0000313" key="5">
    <source>
        <dbReference type="EMBL" id="KAG7125480.1"/>
    </source>
</evidence>
<keyword evidence="1" id="KW-0677">Repeat</keyword>
<dbReference type="PROSITE" id="PS50005">
    <property type="entry name" value="TPR"/>
    <property type="match status" value="2"/>
</dbReference>
<sequence>MTEKSDMKDLRRTDSGMQRQFAAIIHDAQKKYAESSDQDLSDYMNPPMTSVEDMLAVIARQNKQFESFRAKRQRIFSALSAALMPIEVVGESLAGAASEVFAPSQNIFAAVMYLVNAAKDVSACYDSIIELFEKMQDFTSRLRFYVSQHLSPELRDKLVTILVTVFEIFVLAAAEVRRGRLKAYFKRLFGHESPVPEALKRLAVLTEAEGHLVGAETMAGVKQSLSNQERLLEMMTRVDVNVQTLRTETREQALNSNRDKLRDILQPSVFPQDTYEALDRTRTPGTCEWILQDPAFDAWLSGQCRFLFCCGNPGTGKSHLTARLVRRGFRMMEEQETSHMLGYFFFRQTDPETRSVIQALRDIAYQVSEVDVFYGKQLLRILSSSDDIKTVSSAFRRLLVEPCIPDRWQRNIYILLDGVDEADQVQLREFISLLDGLNKQSPGGTRVQVALFGRNAMSETVLPPLQNDSTNGQQLRILHVTADRNGQDVISYITAGVNEARILRGTPVSFREEIVSVMTKQVDGSGQFILAKFMLAELGRERHARGILEKLQSYPQEINGMLRQSVLRFSETITQAEADDLNEVLRWVACAEMTLTLEQVEVILALKFGDPPLRLEESLRTQLAAFFTLEREDGMSTAELVEQHQQEMQAIGTSDTPLRRSPNSQGPDAIEFRSNKHTTSVSFFHASISDFFRDDCSTDLRLSSDHPSIGFEFAAAKLHVLLTCLRIFTEPNYPAFGAQGLSLQKYAAWYWQEHLEHLDRDSLSREDKAQIGKLLHTMLTERPVILAWTNLFEEALDIWTDENIEVVRTWLSDPDVVSGLAPDEVAWAAEAVKTRFGPLIPMGSVFADAWLQEDFGMYMPTLFCFGVVQCLALMSRGHKWSDSDTHWEDMSVESRVQIAAKWASLPKGAHWYRRIGSTLLNLGNYGKALLNFSRAMELDRNIQETAGRMGICYYRAGDYHKALRFHLMAITVDERTIKDKNDATPEMVAGARWRLYKALKEASNCYRQMGRVESALTYGREAIKQAYDARPFEPEAALMRVLAENNRIPEIMKLLKELDERYTEEGHSRLVWFMLDQIGYDSTRDWIPEAAARTNNTATIARRYQAAIALAQDAQNSRSEFYLRNALGQVYRAAGDYDRAIAIQEEICQEWKPRGSIAVRVEYANSFKNLACLYYLKALQSDATLRTVAVDPWIVKLEELQAQQSKHQNRNVPLHMAGFDVNEASIFLVLFYRFRDRPDEARELAASLVADHLDILEDDEPQNDEIGIRNLQRTLIAAGDLGNARALWQSTRTPVNPATVSSNLMTERRVRSPRLGVSPKRGRASELSLGKVFSPTGNFTPGLSCDYCLRRFDSKEEYVVCVYCIDTLFCLPCLENVIKQRSFSPGHTSACGPNHSFMNVPPLLKELLPGEIMVDGQLQRFSDWKKALRQTFRSARARRSEGSPRGLGIL</sequence>
<dbReference type="Pfam" id="PF24883">
    <property type="entry name" value="NPHP3_N"/>
    <property type="match status" value="1"/>
</dbReference>
<evidence type="ECO:0008006" key="7">
    <source>
        <dbReference type="Google" id="ProtNLM"/>
    </source>
</evidence>
<comment type="caution">
    <text evidence="5">The sequence shown here is derived from an EMBL/GenBank/DDBJ whole genome shotgun (WGS) entry which is preliminary data.</text>
</comment>
<feature type="domain" description="Nephrocystin 3-like N-terminal" evidence="4">
    <location>
        <begin position="285"/>
        <end position="446"/>
    </location>
</feature>
<accession>A0A8I2ZD23</accession>
<feature type="repeat" description="TPR" evidence="2">
    <location>
        <begin position="909"/>
        <end position="942"/>
    </location>
</feature>
<evidence type="ECO:0000313" key="6">
    <source>
        <dbReference type="Proteomes" id="UP000689129"/>
    </source>
</evidence>
<dbReference type="InterPro" id="IPR056884">
    <property type="entry name" value="NPHP3-like_N"/>
</dbReference>
<dbReference type="SMART" id="SM00028">
    <property type="entry name" value="TPR"/>
    <property type="match status" value="4"/>
</dbReference>
<evidence type="ECO:0000259" key="3">
    <source>
        <dbReference type="Pfam" id="PF17109"/>
    </source>
</evidence>
<keyword evidence="2" id="KW-0802">TPR repeat</keyword>
<evidence type="ECO:0000256" key="1">
    <source>
        <dbReference type="ARBA" id="ARBA00022737"/>
    </source>
</evidence>
<feature type="repeat" description="TPR" evidence="2">
    <location>
        <begin position="943"/>
        <end position="976"/>
    </location>
</feature>
<evidence type="ECO:0000256" key="2">
    <source>
        <dbReference type="PROSITE-ProRule" id="PRU00339"/>
    </source>
</evidence>
<reference evidence="5" key="1">
    <citation type="journal article" date="2021" name="Mol. Plant Pathol.">
        <title>A 20-kb lineage-specific genomic region tames virulence in pathogenic amphidiploid Verticillium longisporum.</title>
        <authorList>
            <person name="Harting R."/>
            <person name="Starke J."/>
            <person name="Kusch H."/>
            <person name="Poggeler S."/>
            <person name="Maurus I."/>
            <person name="Schluter R."/>
            <person name="Landesfeind M."/>
            <person name="Bulla I."/>
            <person name="Nowrousian M."/>
            <person name="de Jonge R."/>
            <person name="Stahlhut G."/>
            <person name="Hoff K.J."/>
            <person name="Asshauer K.P."/>
            <person name="Thurmer A."/>
            <person name="Stanke M."/>
            <person name="Daniel R."/>
            <person name="Morgenstern B."/>
            <person name="Thomma B.P.H.J."/>
            <person name="Kronstad J.W."/>
            <person name="Braus-Stromeyer S.A."/>
            <person name="Braus G.H."/>
        </authorList>
    </citation>
    <scope>NUCLEOTIDE SEQUENCE</scope>
    <source>
        <strain evidence="5">Vl32</strain>
    </source>
</reference>
<dbReference type="InterPro" id="IPR019734">
    <property type="entry name" value="TPR_rpt"/>
</dbReference>